<name>A0A2N0P7A5_9GLOM</name>
<proteinExistence type="predicted"/>
<gene>
    <name evidence="2" type="ORF">RhiirA5_402269</name>
</gene>
<feature type="signal peptide" evidence="1">
    <location>
        <begin position="1"/>
        <end position="25"/>
    </location>
</feature>
<dbReference type="EMBL" id="LLXJ01001325">
    <property type="protein sequence ID" value="PKC02730.1"/>
    <property type="molecule type" value="Genomic_DNA"/>
</dbReference>
<dbReference type="PANTHER" id="PTHR37049">
    <property type="entry name" value="PEPTIDASE S41 FAMILY PROTEIN"/>
    <property type="match status" value="1"/>
</dbReference>
<dbReference type="Proteomes" id="UP000232722">
    <property type="component" value="Unassembled WGS sequence"/>
</dbReference>
<reference evidence="2 3" key="1">
    <citation type="submission" date="2016-04" db="EMBL/GenBank/DDBJ databases">
        <title>Genome analyses suggest a sexual origin of heterokaryosis in a supposedly ancient asexual fungus.</title>
        <authorList>
            <person name="Ropars J."/>
            <person name="Sedzielewska K."/>
            <person name="Noel J."/>
            <person name="Charron P."/>
            <person name="Farinelli L."/>
            <person name="Marton T."/>
            <person name="Kruger M."/>
            <person name="Pelin A."/>
            <person name="Brachmann A."/>
            <person name="Corradi N."/>
        </authorList>
    </citation>
    <scope>NUCLEOTIDE SEQUENCE [LARGE SCALE GENOMIC DNA]</scope>
    <source>
        <strain evidence="2 3">A5</strain>
    </source>
</reference>
<dbReference type="InterPro" id="IPR052766">
    <property type="entry name" value="S41A_metabolite_peptidase"/>
</dbReference>
<accession>A0A2N0P7A5</accession>
<comment type="caution">
    <text evidence="2">The sequence shown here is derived from an EMBL/GenBank/DDBJ whole genome shotgun (WGS) entry which is preliminary data.</text>
</comment>
<sequence>MKSTLNILYILIFALIAFLLDPCDANDDACGILANNLKRSNISVKHSDVQACFESFPYDKNLAEKTIETLKKTLQGFYVFLSEAKEQPRQGFSFRAIDLVKELDSLLSNNYKTDYQFMTDIVSLIDEMKDNHLKFRPACYLIFIYNQQLSLYSAVINDKQVIKIFADELDKNTIDCEVTHIDGRPSIEVIKEFADTLSISKDSGVLKFEELIPQLDAAGLLQNETLADLLPPLFLIRAVFGFTLKENYDVVNKDNLNQEGVLEFTYKPAEHRYYRDEISARDPSVLWLKVAKELLN</sequence>
<feature type="chain" id="PRO_5014664383" evidence="1">
    <location>
        <begin position="26"/>
        <end position="296"/>
    </location>
</feature>
<evidence type="ECO:0000313" key="2">
    <source>
        <dbReference type="EMBL" id="PKC02730.1"/>
    </source>
</evidence>
<reference evidence="2 3" key="2">
    <citation type="submission" date="2017-09" db="EMBL/GenBank/DDBJ databases">
        <title>Extensive intraspecific genome diversity in a model arbuscular mycorrhizal fungus.</title>
        <authorList>
            <person name="Chen E.C."/>
            <person name="Morin E."/>
            <person name="Beaudet D."/>
            <person name="Noel J."/>
            <person name="Ndikumana S."/>
            <person name="Charron P."/>
            <person name="St-Onge C."/>
            <person name="Giorgi J."/>
            <person name="Grigoriev I.V."/>
            <person name="Roux C."/>
            <person name="Martin F.M."/>
            <person name="Corradi N."/>
        </authorList>
    </citation>
    <scope>NUCLEOTIDE SEQUENCE [LARGE SCALE GENOMIC DNA]</scope>
    <source>
        <strain evidence="2 3">A5</strain>
    </source>
</reference>
<dbReference type="VEuPathDB" id="FungiDB:RhiirA1_537359"/>
<dbReference type="PANTHER" id="PTHR37049:SF4">
    <property type="entry name" value="RHODANESE DOMAIN-CONTAINING PROTEIN"/>
    <property type="match status" value="1"/>
</dbReference>
<dbReference type="VEuPathDB" id="FungiDB:FUN_024516"/>
<keyword evidence="1" id="KW-0732">Signal</keyword>
<protein>
    <submittedName>
        <fullName evidence="2">Uncharacterized protein</fullName>
    </submittedName>
</protein>
<organism evidence="2 3">
    <name type="scientific">Rhizophagus irregularis</name>
    <dbReference type="NCBI Taxonomy" id="588596"/>
    <lineage>
        <taxon>Eukaryota</taxon>
        <taxon>Fungi</taxon>
        <taxon>Fungi incertae sedis</taxon>
        <taxon>Mucoromycota</taxon>
        <taxon>Glomeromycotina</taxon>
        <taxon>Glomeromycetes</taxon>
        <taxon>Glomerales</taxon>
        <taxon>Glomeraceae</taxon>
        <taxon>Rhizophagus</taxon>
    </lineage>
</organism>
<evidence type="ECO:0000256" key="1">
    <source>
        <dbReference type="SAM" id="SignalP"/>
    </source>
</evidence>
<dbReference type="AlphaFoldDB" id="A0A2N0P7A5"/>
<evidence type="ECO:0000313" key="3">
    <source>
        <dbReference type="Proteomes" id="UP000232722"/>
    </source>
</evidence>